<dbReference type="Proteomes" id="UP000298030">
    <property type="component" value="Unassembled WGS sequence"/>
</dbReference>
<dbReference type="SMART" id="SM00066">
    <property type="entry name" value="GAL4"/>
    <property type="match status" value="1"/>
</dbReference>
<reference evidence="4 5" key="1">
    <citation type="journal article" date="2019" name="Nat. Ecol. Evol.">
        <title>Megaphylogeny resolves global patterns of mushroom evolution.</title>
        <authorList>
            <person name="Varga T."/>
            <person name="Krizsan K."/>
            <person name="Foldi C."/>
            <person name="Dima B."/>
            <person name="Sanchez-Garcia M."/>
            <person name="Sanchez-Ramirez S."/>
            <person name="Szollosi G.J."/>
            <person name="Szarkandi J.G."/>
            <person name="Papp V."/>
            <person name="Albert L."/>
            <person name="Andreopoulos W."/>
            <person name="Angelini C."/>
            <person name="Antonin V."/>
            <person name="Barry K.W."/>
            <person name="Bougher N.L."/>
            <person name="Buchanan P."/>
            <person name="Buyck B."/>
            <person name="Bense V."/>
            <person name="Catcheside P."/>
            <person name="Chovatia M."/>
            <person name="Cooper J."/>
            <person name="Damon W."/>
            <person name="Desjardin D."/>
            <person name="Finy P."/>
            <person name="Geml J."/>
            <person name="Haridas S."/>
            <person name="Hughes K."/>
            <person name="Justo A."/>
            <person name="Karasinski D."/>
            <person name="Kautmanova I."/>
            <person name="Kiss B."/>
            <person name="Kocsube S."/>
            <person name="Kotiranta H."/>
            <person name="LaButti K.M."/>
            <person name="Lechner B.E."/>
            <person name="Liimatainen K."/>
            <person name="Lipzen A."/>
            <person name="Lukacs Z."/>
            <person name="Mihaltcheva S."/>
            <person name="Morgado L.N."/>
            <person name="Niskanen T."/>
            <person name="Noordeloos M.E."/>
            <person name="Ohm R.A."/>
            <person name="Ortiz-Santana B."/>
            <person name="Ovrebo C."/>
            <person name="Racz N."/>
            <person name="Riley R."/>
            <person name="Savchenko A."/>
            <person name="Shiryaev A."/>
            <person name="Soop K."/>
            <person name="Spirin V."/>
            <person name="Szebenyi C."/>
            <person name="Tomsovsky M."/>
            <person name="Tulloss R.E."/>
            <person name="Uehling J."/>
            <person name="Grigoriev I.V."/>
            <person name="Vagvolgyi C."/>
            <person name="Papp T."/>
            <person name="Martin F.M."/>
            <person name="Miettinen O."/>
            <person name="Hibbett D.S."/>
            <person name="Nagy L.G."/>
        </authorList>
    </citation>
    <scope>NUCLEOTIDE SEQUENCE [LARGE SCALE GENOMIC DNA]</scope>
    <source>
        <strain evidence="4 5">FP101781</strain>
    </source>
</reference>
<dbReference type="GO" id="GO:0000976">
    <property type="term" value="F:transcription cis-regulatory region binding"/>
    <property type="evidence" value="ECO:0007669"/>
    <property type="project" value="TreeGrafter"/>
</dbReference>
<dbReference type="InterPro" id="IPR001138">
    <property type="entry name" value="Zn2Cys6_DnaBD"/>
</dbReference>
<dbReference type="GO" id="GO:0045944">
    <property type="term" value="P:positive regulation of transcription by RNA polymerase II"/>
    <property type="evidence" value="ECO:0007669"/>
    <property type="project" value="TreeGrafter"/>
</dbReference>
<evidence type="ECO:0000256" key="2">
    <source>
        <dbReference type="SAM" id="MobiDB-lite"/>
    </source>
</evidence>
<feature type="compositionally biased region" description="Polar residues" evidence="2">
    <location>
        <begin position="16"/>
        <end position="25"/>
    </location>
</feature>
<dbReference type="GO" id="GO:0008270">
    <property type="term" value="F:zinc ion binding"/>
    <property type="evidence" value="ECO:0007669"/>
    <property type="project" value="InterPro"/>
</dbReference>
<dbReference type="AlphaFoldDB" id="A0A4Y7TTZ2"/>
<dbReference type="GO" id="GO:0005634">
    <property type="term" value="C:nucleus"/>
    <property type="evidence" value="ECO:0007669"/>
    <property type="project" value="TreeGrafter"/>
</dbReference>
<accession>A0A4Y7TTZ2</accession>
<feature type="region of interest" description="Disordered" evidence="2">
    <location>
        <begin position="1"/>
        <end position="54"/>
    </location>
</feature>
<dbReference type="Gene3D" id="4.10.240.10">
    <property type="entry name" value="Zn(2)-C6 fungal-type DNA-binding domain"/>
    <property type="match status" value="1"/>
</dbReference>
<dbReference type="PANTHER" id="PTHR37534:SF7">
    <property type="entry name" value="TRANSCRIPTIONAL ACTIVATOR PROTEIN UGA3"/>
    <property type="match status" value="1"/>
</dbReference>
<protein>
    <recommendedName>
        <fullName evidence="3">Zn(2)-C6 fungal-type domain-containing protein</fullName>
    </recommendedName>
</protein>
<comment type="caution">
    <text evidence="4">The sequence shown here is derived from an EMBL/GenBank/DDBJ whole genome shotgun (WGS) entry which is preliminary data.</text>
</comment>
<evidence type="ECO:0000259" key="3">
    <source>
        <dbReference type="PROSITE" id="PS50048"/>
    </source>
</evidence>
<dbReference type="GO" id="GO:0000981">
    <property type="term" value="F:DNA-binding transcription factor activity, RNA polymerase II-specific"/>
    <property type="evidence" value="ECO:0007669"/>
    <property type="project" value="InterPro"/>
</dbReference>
<dbReference type="SUPFAM" id="SSF57701">
    <property type="entry name" value="Zn2/Cys6 DNA-binding domain"/>
    <property type="match status" value="1"/>
</dbReference>
<feature type="compositionally biased region" description="Low complexity" evidence="2">
    <location>
        <begin position="108"/>
        <end position="127"/>
    </location>
</feature>
<dbReference type="InterPro" id="IPR036864">
    <property type="entry name" value="Zn2-C6_fun-type_DNA-bd_sf"/>
</dbReference>
<dbReference type="PANTHER" id="PTHR37534">
    <property type="entry name" value="TRANSCRIPTIONAL ACTIVATOR PROTEIN UGA3"/>
    <property type="match status" value="1"/>
</dbReference>
<keyword evidence="5" id="KW-1185">Reference proteome</keyword>
<feature type="domain" description="Zn(2)-C6 fungal-type" evidence="3">
    <location>
        <begin position="57"/>
        <end position="87"/>
    </location>
</feature>
<feature type="region of interest" description="Disordered" evidence="2">
    <location>
        <begin position="242"/>
        <end position="271"/>
    </location>
</feature>
<proteinExistence type="predicted"/>
<organism evidence="4 5">
    <name type="scientific">Coprinellus micaceus</name>
    <name type="common">Glistening ink-cap mushroom</name>
    <name type="synonym">Coprinus micaceus</name>
    <dbReference type="NCBI Taxonomy" id="71717"/>
    <lineage>
        <taxon>Eukaryota</taxon>
        <taxon>Fungi</taxon>
        <taxon>Dikarya</taxon>
        <taxon>Basidiomycota</taxon>
        <taxon>Agaricomycotina</taxon>
        <taxon>Agaricomycetes</taxon>
        <taxon>Agaricomycetidae</taxon>
        <taxon>Agaricales</taxon>
        <taxon>Agaricineae</taxon>
        <taxon>Psathyrellaceae</taxon>
        <taxon>Coprinellus</taxon>
    </lineage>
</organism>
<evidence type="ECO:0000256" key="1">
    <source>
        <dbReference type="ARBA" id="ARBA00023242"/>
    </source>
</evidence>
<keyword evidence="1" id="KW-0539">Nucleus</keyword>
<gene>
    <name evidence="4" type="ORF">FA13DRAFT_1726481</name>
</gene>
<feature type="region of interest" description="Disordered" evidence="2">
    <location>
        <begin position="78"/>
        <end position="170"/>
    </location>
</feature>
<dbReference type="STRING" id="71717.A0A4Y7TTZ2"/>
<dbReference type="Pfam" id="PF00172">
    <property type="entry name" value="Zn_clus"/>
    <property type="match status" value="1"/>
</dbReference>
<dbReference type="EMBL" id="QPFP01000004">
    <property type="protein sequence ID" value="TEB37394.1"/>
    <property type="molecule type" value="Genomic_DNA"/>
</dbReference>
<feature type="compositionally biased region" description="Polar residues" evidence="2">
    <location>
        <begin position="34"/>
        <end position="43"/>
    </location>
</feature>
<dbReference type="CDD" id="cd00067">
    <property type="entry name" value="GAL4"/>
    <property type="match status" value="1"/>
</dbReference>
<evidence type="ECO:0000313" key="4">
    <source>
        <dbReference type="EMBL" id="TEB37394.1"/>
    </source>
</evidence>
<evidence type="ECO:0000313" key="5">
    <source>
        <dbReference type="Proteomes" id="UP000298030"/>
    </source>
</evidence>
<dbReference type="PROSITE" id="PS00463">
    <property type="entry name" value="ZN2_CY6_FUNGAL_1"/>
    <property type="match status" value="1"/>
</dbReference>
<dbReference type="PROSITE" id="PS50048">
    <property type="entry name" value="ZN2_CY6_FUNGAL_2"/>
    <property type="match status" value="1"/>
</dbReference>
<sequence>MSYSLSNNYLPPPQQPSGYYSHQTQLPPPPPPSSNSQRGQPDLNQRKRPKYTRSKTGCLTCRVKKVKCDESKPVCVRCSHGQRECTWPEGVQPRKRPVSRNDSLDARPSTAESSEGPSEGSAPSTREPSPPRRSYDLCYPPSPGTRRPGGDDSYCYSQQSFKSESDVTRPSLLLNPERSSRYTYPSPSPEGLPAAHEMYQSRYDHAYTSNSHHSRPTMSTPFRSYTHQEHVHHWHAPHNAMDSYTQYPHHGTERIVLSPSDSSNDPHHRYT</sequence>
<dbReference type="OrthoDB" id="5419315at2759"/>
<name>A0A4Y7TTZ2_COPMI</name>